<dbReference type="Proteomes" id="UP000436088">
    <property type="component" value="Unassembled WGS sequence"/>
</dbReference>
<comment type="caution">
    <text evidence="1">The sequence shown here is derived from an EMBL/GenBank/DDBJ whole genome shotgun (WGS) entry which is preliminary data.</text>
</comment>
<protein>
    <submittedName>
        <fullName evidence="1">Cyclic dof factor 3-like</fullName>
    </submittedName>
</protein>
<gene>
    <name evidence="1" type="ORF">F3Y22_tig00111330pilonHSYRG00266</name>
</gene>
<evidence type="ECO:0000313" key="2">
    <source>
        <dbReference type="Proteomes" id="UP000436088"/>
    </source>
</evidence>
<evidence type="ECO:0000313" key="1">
    <source>
        <dbReference type="EMBL" id="KAE8681348.1"/>
    </source>
</evidence>
<keyword evidence="2" id="KW-1185">Reference proteome</keyword>
<accession>A0A6A2YPS6</accession>
<sequence length="140" mass="15742">MRQTQVVEDALPARYQEVDSQKKKIDRKHTGTRDALHDIFAAVLNFLTWKMVEIAAMDQSTVFRILVILLGLSQITSLNAVPVSRIGNPMHGSRVHQVQENTHLIQVGKSSESEIIKGRMFVELNDYPGSGANNRHTPRP</sequence>
<name>A0A6A2YPS6_HIBSY</name>
<proteinExistence type="predicted"/>
<dbReference type="AlphaFoldDB" id="A0A6A2YPS6"/>
<dbReference type="PANTHER" id="PTHR33474:SF2">
    <property type="entry name" value="TRANSMEMBRANE PROTEIN"/>
    <property type="match status" value="1"/>
</dbReference>
<dbReference type="EMBL" id="VEPZ02001308">
    <property type="protein sequence ID" value="KAE8681348.1"/>
    <property type="molecule type" value="Genomic_DNA"/>
</dbReference>
<organism evidence="1 2">
    <name type="scientific">Hibiscus syriacus</name>
    <name type="common">Rose of Sharon</name>
    <dbReference type="NCBI Taxonomy" id="106335"/>
    <lineage>
        <taxon>Eukaryota</taxon>
        <taxon>Viridiplantae</taxon>
        <taxon>Streptophyta</taxon>
        <taxon>Embryophyta</taxon>
        <taxon>Tracheophyta</taxon>
        <taxon>Spermatophyta</taxon>
        <taxon>Magnoliopsida</taxon>
        <taxon>eudicotyledons</taxon>
        <taxon>Gunneridae</taxon>
        <taxon>Pentapetalae</taxon>
        <taxon>rosids</taxon>
        <taxon>malvids</taxon>
        <taxon>Malvales</taxon>
        <taxon>Malvaceae</taxon>
        <taxon>Malvoideae</taxon>
        <taxon>Hibiscus</taxon>
    </lineage>
</organism>
<reference evidence="1" key="1">
    <citation type="submission" date="2019-09" db="EMBL/GenBank/DDBJ databases">
        <title>Draft genome information of white flower Hibiscus syriacus.</title>
        <authorList>
            <person name="Kim Y.-M."/>
        </authorList>
    </citation>
    <scope>NUCLEOTIDE SEQUENCE [LARGE SCALE GENOMIC DNA]</scope>
    <source>
        <strain evidence="1">YM2019G1</strain>
    </source>
</reference>
<dbReference type="PANTHER" id="PTHR33474">
    <property type="entry name" value="TRANSMEMBRANE PROTEIN"/>
    <property type="match status" value="1"/>
</dbReference>